<gene>
    <name evidence="3" type="ORF">IAB59_03570</name>
</gene>
<dbReference type="PANTHER" id="PTHR35795:SF1">
    <property type="entry name" value="BIS(5'-NUCLEOSYL)-TETRAPHOSPHATASE, SYMMETRICAL"/>
    <property type="match status" value="1"/>
</dbReference>
<dbReference type="InterPro" id="IPR026875">
    <property type="entry name" value="PHydrolase_assoc_dom"/>
</dbReference>
<dbReference type="GO" id="GO:0016787">
    <property type="term" value="F:hydrolase activity"/>
    <property type="evidence" value="ECO:0007669"/>
    <property type="project" value="UniProtKB-KW"/>
</dbReference>
<dbReference type="SUPFAM" id="SSF109604">
    <property type="entry name" value="HD-domain/PDEase-like"/>
    <property type="match status" value="1"/>
</dbReference>
<dbReference type="PANTHER" id="PTHR35795">
    <property type="entry name" value="SLR1885 PROTEIN"/>
    <property type="match status" value="1"/>
</dbReference>
<organism evidence="3 4">
    <name type="scientific">Candidatus Onthousia faecipullorum</name>
    <dbReference type="NCBI Taxonomy" id="2840887"/>
    <lineage>
        <taxon>Bacteria</taxon>
        <taxon>Bacillati</taxon>
        <taxon>Bacillota</taxon>
        <taxon>Bacilli</taxon>
        <taxon>Candidatus Onthousia</taxon>
    </lineage>
</organism>
<evidence type="ECO:0000259" key="2">
    <source>
        <dbReference type="PROSITE" id="PS51831"/>
    </source>
</evidence>
<reference evidence="3" key="2">
    <citation type="journal article" date="2021" name="PeerJ">
        <title>Extensive microbial diversity within the chicken gut microbiome revealed by metagenomics and culture.</title>
        <authorList>
            <person name="Gilroy R."/>
            <person name="Ravi A."/>
            <person name="Getino M."/>
            <person name="Pursley I."/>
            <person name="Horton D.L."/>
            <person name="Alikhan N.F."/>
            <person name="Baker D."/>
            <person name="Gharbi K."/>
            <person name="Hall N."/>
            <person name="Watson M."/>
            <person name="Adriaenssens E.M."/>
            <person name="Foster-Nyarko E."/>
            <person name="Jarju S."/>
            <person name="Secka A."/>
            <person name="Antonio M."/>
            <person name="Oren A."/>
            <person name="Chaudhuri R.R."/>
            <person name="La Ragione R."/>
            <person name="Hildebrand F."/>
            <person name="Pallen M.J."/>
        </authorList>
    </citation>
    <scope>NUCLEOTIDE SEQUENCE</scope>
    <source>
        <strain evidence="3">CHK195-26880</strain>
    </source>
</reference>
<dbReference type="InterPro" id="IPR051094">
    <property type="entry name" value="Diverse_Catalytic_Enzymes"/>
</dbReference>
<protein>
    <submittedName>
        <fullName evidence="3">HD domain-containing protein</fullName>
    </submittedName>
</protein>
<sequence>MDNFESAKENFLRKEKDLSPYATKSSDAIRFKEENEDIRPPFFHDIDRIIHSLSYTRYLNKTQVYTLNSNDHVSRRITHVQLVSKIARTIGRALNLNEDLIEAIALGHDIGHTPLGHTGEAILNRLSLKELGEYFAHNIQGVRYYMYVSKDGRGLNLTLQTLDGIMTHNGEMLSPIYEPMKKDKDEFLSEYNESYKDLEKSKKYRPMTLEGCVVRISDIIGYIGRDIEDAIMIDRFKRNDIPESIRNVLGDNNRDIVNTIVLDIINESIDKPYIKMSDRVYKALFALKKFNNDNIYKYSMTKEELDYYETGINKLYNIYLDDIKSNNKESIIYKIFLNHQDKNYLESTNIKRWVIDFIAGMTDDFLIREIKNHE</sequence>
<feature type="domain" description="HD" evidence="2">
    <location>
        <begin position="76"/>
        <end position="192"/>
    </location>
</feature>
<dbReference type="InterPro" id="IPR006674">
    <property type="entry name" value="HD_domain"/>
</dbReference>
<dbReference type="InterPro" id="IPR003607">
    <property type="entry name" value="HD/PDEase_dom"/>
</dbReference>
<dbReference type="PROSITE" id="PS51831">
    <property type="entry name" value="HD"/>
    <property type="match status" value="1"/>
</dbReference>
<accession>A0A9D1KBV1</accession>
<keyword evidence="1" id="KW-0378">Hydrolase</keyword>
<dbReference type="Pfam" id="PF01966">
    <property type="entry name" value="HD"/>
    <property type="match status" value="1"/>
</dbReference>
<proteinExistence type="predicted"/>
<dbReference type="CDD" id="cd00077">
    <property type="entry name" value="HDc"/>
    <property type="match status" value="1"/>
</dbReference>
<dbReference type="Pfam" id="PF13286">
    <property type="entry name" value="HD_assoc"/>
    <property type="match status" value="1"/>
</dbReference>
<evidence type="ECO:0000256" key="1">
    <source>
        <dbReference type="ARBA" id="ARBA00022801"/>
    </source>
</evidence>
<name>A0A9D1KBV1_9FIRM</name>
<dbReference type="Proteomes" id="UP000886833">
    <property type="component" value="Unassembled WGS sequence"/>
</dbReference>
<comment type="caution">
    <text evidence="3">The sequence shown here is derived from an EMBL/GenBank/DDBJ whole genome shotgun (WGS) entry which is preliminary data.</text>
</comment>
<dbReference type="AlphaFoldDB" id="A0A9D1KBV1"/>
<evidence type="ECO:0000313" key="4">
    <source>
        <dbReference type="Proteomes" id="UP000886833"/>
    </source>
</evidence>
<dbReference type="SMART" id="SM00471">
    <property type="entry name" value="HDc"/>
    <property type="match status" value="1"/>
</dbReference>
<dbReference type="Gene3D" id="1.10.3210.10">
    <property type="entry name" value="Hypothetical protein af1432"/>
    <property type="match status" value="1"/>
</dbReference>
<evidence type="ECO:0000313" key="3">
    <source>
        <dbReference type="EMBL" id="HIT37541.1"/>
    </source>
</evidence>
<dbReference type="EMBL" id="DVKQ01000046">
    <property type="protein sequence ID" value="HIT37541.1"/>
    <property type="molecule type" value="Genomic_DNA"/>
</dbReference>
<reference evidence="3" key="1">
    <citation type="submission" date="2020-10" db="EMBL/GenBank/DDBJ databases">
        <authorList>
            <person name="Gilroy R."/>
        </authorList>
    </citation>
    <scope>NUCLEOTIDE SEQUENCE</scope>
    <source>
        <strain evidence="3">CHK195-26880</strain>
    </source>
</reference>